<feature type="coiled-coil region" evidence="1">
    <location>
        <begin position="782"/>
        <end position="940"/>
    </location>
</feature>
<feature type="compositionally biased region" description="Basic and acidic residues" evidence="2">
    <location>
        <begin position="392"/>
        <end position="418"/>
    </location>
</feature>
<keyword evidence="1" id="KW-0175">Coiled coil</keyword>
<dbReference type="Pfam" id="PF21007">
    <property type="entry name" value="FBF1"/>
    <property type="match status" value="2"/>
</dbReference>
<evidence type="ECO:0000313" key="4">
    <source>
        <dbReference type="EMBL" id="TWW69626.1"/>
    </source>
</evidence>
<feature type="compositionally biased region" description="Basic and acidic residues" evidence="2">
    <location>
        <begin position="158"/>
        <end position="173"/>
    </location>
</feature>
<sequence>MASKTKTKTFTSLLDDKDSLDMLLDDKKYQAKGNVALGKPLNRSSDTDMKQNRWSNEDSDISDADPAEILKTLVDYDELEAERFLSSKKPTKAPAKNKPFGIEKPKSYPATAGSDVEPEGADVTATANRPNSASGSSAKKKVTFTEEVDLEALGQMSHAEDNRQDELLLKETKPGSGGNAQESRPSSSPLLKTKTSELGRKRNPLLFDDDRTDDLLDALGFDSNNNNNSKKTEPVSWLNNDGAGPRQRVRTRVDDILENLNSSRPLERPQTREKDPLVEEKQRVNTSGKGSALQEDLAFGSYQPSLGPKLRGQPSSRPSLRFSSEEPDISLPEKKPKPTSSSRDHRASDWLGLRSDDDVPAADAINTKTPAEAPVLERRPSPADTNITSAEATKRSAPTDEVVNETKQESLKSHFKEEDKDDWLPGTLRRKALSESASSERRPPSTDRQASAHTDDAAKEVQPDASKDQHKGEEDDWLAAVLRRKTRIRAEDSGPRQDLDLESTVGNDATSGAPRGRRESLPSVKETSFPEQPGHSIFSTDEKGTYQAASQLNRVRTSATSGQQQVVQLQSNWGLTEPGDLQRVRERQQQPGGDQALQARIIQLEGQVKTLELAQEQSKMLLENVQLKHKQEVELMENTYKAKMKWLEESAAQRETLARQECEDLKGRLSEQQAEYQRKLDQAKRDRDQEVEQLRDVHRNSISEMRKDHEDQIQHLKRLKNDEIDVVKSATSQARSLTVVTEQMEQFSSHLGELCSFSVMQDRLAEQQKAAVEERAFLKDIISRMHTQLREQERQLEKERWKATAEEAKAESIRRCLEEERRAVGKEKEELERAKSALVEEQASVMEHCAAERRRLDAEWANFHSAEKQRQEQLEKEVSGLLEKRESAIISLANEQAELKVHAAELKQKENALAQERESLEQLREELESSKKKIGSMESRLNTQIQEVEALRKLAVQKYEKGEHALQEAKSVEAEHEAQLTDIHRRKEQLWKREQHVLQACVITDGRIRGPSGLNTDPSDTQEQLRISQVQKVSEQWRTEPPVTAAPRVEPSILPDLYPPLPSPACPPPSNPALDQESMCYDAFVAMWGYMAQKDQGNLQEEKIYLENLKRMLAHTGHQ</sequence>
<dbReference type="PANTHER" id="PTHR33689">
    <property type="entry name" value="FAS-BINDING FACTOR 1"/>
    <property type="match status" value="1"/>
</dbReference>
<feature type="compositionally biased region" description="Basic and acidic residues" evidence="2">
    <location>
        <begin position="265"/>
        <end position="283"/>
    </location>
</feature>
<dbReference type="EMBL" id="RHFK02000010">
    <property type="protein sequence ID" value="TWW69626.1"/>
    <property type="molecule type" value="Genomic_DNA"/>
</dbReference>
<gene>
    <name evidence="4" type="ORF">D4764_18G0004320</name>
</gene>
<feature type="compositionally biased region" description="Basic and acidic residues" evidence="2">
    <location>
        <begin position="331"/>
        <end position="348"/>
    </location>
</feature>
<dbReference type="Proteomes" id="UP000324091">
    <property type="component" value="Chromosome 18"/>
</dbReference>
<feature type="compositionally biased region" description="Polar residues" evidence="2">
    <location>
        <begin position="179"/>
        <end position="190"/>
    </location>
</feature>
<dbReference type="PANTHER" id="PTHR33689:SF1">
    <property type="entry name" value="FAS-BINDING FACTOR 1"/>
    <property type="match status" value="1"/>
</dbReference>
<evidence type="ECO:0000256" key="2">
    <source>
        <dbReference type="SAM" id="MobiDB-lite"/>
    </source>
</evidence>
<dbReference type="GO" id="GO:0090162">
    <property type="term" value="P:establishment of epithelial cell polarity"/>
    <property type="evidence" value="ECO:0007669"/>
    <property type="project" value="InterPro"/>
</dbReference>
<organism evidence="4 5">
    <name type="scientific">Takifugu flavidus</name>
    <name type="common">sansaifugu</name>
    <dbReference type="NCBI Taxonomy" id="433684"/>
    <lineage>
        <taxon>Eukaryota</taxon>
        <taxon>Metazoa</taxon>
        <taxon>Chordata</taxon>
        <taxon>Craniata</taxon>
        <taxon>Vertebrata</taxon>
        <taxon>Euteleostomi</taxon>
        <taxon>Actinopterygii</taxon>
        <taxon>Neopterygii</taxon>
        <taxon>Teleostei</taxon>
        <taxon>Neoteleostei</taxon>
        <taxon>Acanthomorphata</taxon>
        <taxon>Eupercaria</taxon>
        <taxon>Tetraodontiformes</taxon>
        <taxon>Tetradontoidea</taxon>
        <taxon>Tetraodontidae</taxon>
        <taxon>Takifugu</taxon>
    </lineage>
</organism>
<feature type="compositionally biased region" description="Basic and acidic residues" evidence="2">
    <location>
        <begin position="488"/>
        <end position="499"/>
    </location>
</feature>
<accession>A0A5C6NR95</accession>
<comment type="caution">
    <text evidence="4">The sequence shown here is derived from an EMBL/GenBank/DDBJ whole genome shotgun (WGS) entry which is preliminary data.</text>
</comment>
<reference evidence="4 5" key="1">
    <citation type="submission" date="2019-04" db="EMBL/GenBank/DDBJ databases">
        <title>Chromosome genome assembly for Takifugu flavidus.</title>
        <authorList>
            <person name="Xiao S."/>
        </authorList>
    </citation>
    <scope>NUCLEOTIDE SEQUENCE [LARGE SCALE GENOMIC DNA]</scope>
    <source>
        <strain evidence="4">HTHZ2018</strain>
        <tissue evidence="4">Muscle</tissue>
    </source>
</reference>
<dbReference type="GO" id="GO:0060271">
    <property type="term" value="P:cilium assembly"/>
    <property type="evidence" value="ECO:0007669"/>
    <property type="project" value="InterPro"/>
</dbReference>
<dbReference type="InterPro" id="IPR033561">
    <property type="entry name" value="FBF1"/>
</dbReference>
<feature type="region of interest" description="Disordered" evidence="2">
    <location>
        <begin position="679"/>
        <end position="701"/>
    </location>
</feature>
<feature type="compositionally biased region" description="Polar residues" evidence="2">
    <location>
        <begin position="125"/>
        <end position="137"/>
    </location>
</feature>
<evidence type="ECO:0000259" key="3">
    <source>
        <dbReference type="Pfam" id="PF21007"/>
    </source>
</evidence>
<feature type="compositionally biased region" description="Polar residues" evidence="2">
    <location>
        <begin position="313"/>
        <end position="322"/>
    </location>
</feature>
<dbReference type="AlphaFoldDB" id="A0A5C6NR95"/>
<dbReference type="GO" id="GO:0036064">
    <property type="term" value="C:ciliary basal body"/>
    <property type="evidence" value="ECO:0007669"/>
    <property type="project" value="TreeGrafter"/>
</dbReference>
<evidence type="ECO:0000313" key="5">
    <source>
        <dbReference type="Proteomes" id="UP000324091"/>
    </source>
</evidence>
<dbReference type="InterPro" id="IPR049390">
    <property type="entry name" value="FBF1_C"/>
</dbReference>
<feature type="domain" description="Fas-binding factor 1 C-terminal" evidence="3">
    <location>
        <begin position="759"/>
        <end position="1110"/>
    </location>
</feature>
<proteinExistence type="predicted"/>
<protein>
    <recommendedName>
        <fullName evidence="3">Fas-binding factor 1 C-terminal domain-containing protein</fullName>
    </recommendedName>
</protein>
<feature type="region of interest" description="Disordered" evidence="2">
    <location>
        <begin position="35"/>
        <end position="63"/>
    </location>
</feature>
<keyword evidence="5" id="KW-1185">Reference proteome</keyword>
<dbReference type="GO" id="GO:0005814">
    <property type="term" value="C:centriole"/>
    <property type="evidence" value="ECO:0007669"/>
    <property type="project" value="TreeGrafter"/>
</dbReference>
<name>A0A5C6NR95_9TELE</name>
<feature type="region of interest" description="Disordered" evidence="2">
    <location>
        <begin position="83"/>
        <end position="541"/>
    </location>
</feature>
<evidence type="ECO:0000256" key="1">
    <source>
        <dbReference type="SAM" id="Coils"/>
    </source>
</evidence>
<dbReference type="GO" id="GO:0097539">
    <property type="term" value="C:ciliary transition fiber"/>
    <property type="evidence" value="ECO:0007669"/>
    <property type="project" value="InterPro"/>
</dbReference>
<feature type="compositionally biased region" description="Basic and acidic residues" evidence="2">
    <location>
        <begin position="453"/>
        <end position="473"/>
    </location>
</feature>
<feature type="domain" description="Fas-binding factor 1 C-terminal" evidence="3">
    <location>
        <begin position="611"/>
        <end position="755"/>
    </location>
</feature>